<reference evidence="4 5" key="1">
    <citation type="submission" date="2018-10" db="EMBL/GenBank/DDBJ databases">
        <title>Complete genome sequence of Malassezia restricta CBS 7877.</title>
        <authorList>
            <person name="Morand S.C."/>
            <person name="Bertignac M."/>
            <person name="Iltis A."/>
            <person name="Kolder I."/>
            <person name="Pirovano W."/>
            <person name="Jourdain R."/>
            <person name="Clavaud C."/>
        </authorList>
    </citation>
    <scope>NUCLEOTIDE SEQUENCE [LARGE SCALE GENOMIC DNA]</scope>
    <source>
        <strain evidence="4 5">CBS 7877</strain>
    </source>
</reference>
<dbReference type="InterPro" id="IPR001452">
    <property type="entry name" value="SH3_domain"/>
</dbReference>
<keyword evidence="1 2" id="KW-0728">SH3 domain</keyword>
<evidence type="ECO:0000256" key="1">
    <source>
        <dbReference type="ARBA" id="ARBA00022443"/>
    </source>
</evidence>
<dbReference type="SUPFAM" id="SSF50044">
    <property type="entry name" value="SH3-domain"/>
    <property type="match status" value="1"/>
</dbReference>
<keyword evidence="5" id="KW-1185">Reference proteome</keyword>
<dbReference type="Proteomes" id="UP000269793">
    <property type="component" value="Chromosome I"/>
</dbReference>
<dbReference type="VEuPathDB" id="FungiDB:DNF11_0618"/>
<evidence type="ECO:0000259" key="3">
    <source>
        <dbReference type="PROSITE" id="PS50002"/>
    </source>
</evidence>
<evidence type="ECO:0000313" key="5">
    <source>
        <dbReference type="Proteomes" id="UP000269793"/>
    </source>
</evidence>
<feature type="domain" description="SH3" evidence="3">
    <location>
        <begin position="65"/>
        <end position="126"/>
    </location>
</feature>
<dbReference type="Pfam" id="PF00018">
    <property type="entry name" value="SH3_1"/>
    <property type="match status" value="1"/>
</dbReference>
<gene>
    <name evidence="4" type="primary">Nphp1</name>
    <name evidence="4" type="ORF">DNF11_0618</name>
</gene>
<name>A0A3G2S345_MALR7</name>
<evidence type="ECO:0000256" key="2">
    <source>
        <dbReference type="PROSITE-ProRule" id="PRU00192"/>
    </source>
</evidence>
<protein>
    <submittedName>
        <fullName evidence="4">Nephrocystin-1</fullName>
    </submittedName>
</protein>
<dbReference type="EMBL" id="CP033148">
    <property type="protein sequence ID" value="AYO41568.1"/>
    <property type="molecule type" value="Genomic_DNA"/>
</dbReference>
<accession>A0A3G2S345</accession>
<dbReference type="OrthoDB" id="5340910at2759"/>
<sequence>MEEGGLFDEQPHAYEAAKDAAALASLKAMQELSAAGILSIRDFAFSEDDERHRGFGSVLPSQAKEEQCMYIALYDFQAEADNELSVEAGMPVQILALLTDGWVLARQVDHPEHTGLIPYTYLQPIG</sequence>
<dbReference type="AlphaFoldDB" id="A0A3G2S345"/>
<organism evidence="4 5">
    <name type="scientific">Malassezia restricta (strain ATCC 96810 / NBRC 103918 / CBS 7877)</name>
    <name type="common">Seborrheic dermatitis infection agent</name>
    <dbReference type="NCBI Taxonomy" id="425264"/>
    <lineage>
        <taxon>Eukaryota</taxon>
        <taxon>Fungi</taxon>
        <taxon>Dikarya</taxon>
        <taxon>Basidiomycota</taxon>
        <taxon>Ustilaginomycotina</taxon>
        <taxon>Malasseziomycetes</taxon>
        <taxon>Malasseziales</taxon>
        <taxon>Malasseziaceae</taxon>
        <taxon>Malassezia</taxon>
    </lineage>
</organism>
<dbReference type="PROSITE" id="PS50002">
    <property type="entry name" value="SH3"/>
    <property type="match status" value="1"/>
</dbReference>
<dbReference type="SMART" id="SM00326">
    <property type="entry name" value="SH3"/>
    <property type="match status" value="1"/>
</dbReference>
<dbReference type="Gene3D" id="2.30.30.40">
    <property type="entry name" value="SH3 Domains"/>
    <property type="match status" value="1"/>
</dbReference>
<dbReference type="InterPro" id="IPR036028">
    <property type="entry name" value="SH3-like_dom_sf"/>
</dbReference>
<evidence type="ECO:0000313" key="4">
    <source>
        <dbReference type="EMBL" id="AYO41568.1"/>
    </source>
</evidence>
<proteinExistence type="predicted"/>